<evidence type="ECO:0000256" key="6">
    <source>
        <dbReference type="ARBA" id="ARBA00022884"/>
    </source>
</evidence>
<dbReference type="GO" id="GO:0004526">
    <property type="term" value="F:ribonuclease P activity"/>
    <property type="evidence" value="ECO:0007669"/>
    <property type="project" value="UniProtKB-UniRule"/>
</dbReference>
<evidence type="ECO:0000256" key="8">
    <source>
        <dbReference type="NCBIfam" id="TIGR00188"/>
    </source>
</evidence>
<evidence type="ECO:0000313" key="9">
    <source>
        <dbReference type="EMBL" id="SEI82099.1"/>
    </source>
</evidence>
<comment type="similarity">
    <text evidence="7">Belongs to the RnpA family.</text>
</comment>
<keyword evidence="2 7" id="KW-0819">tRNA processing</keyword>
<name>A0A1H6TPT8_9GAMM</name>
<accession>A0A1H6TPT8</accession>
<sequence>MTMPVVTYPFQPCQRLTKAAAYSRVFEQTQFKAFCSGILLLATPAAASGGCLNPQTKARLGLVIAKKHVRHAVRRNRLKRLIRNSFRLHQHQLPPLDIIALAVRGAGEIEDAKLQQQLVQAWARLAKQARQQQKTQRAQDAGSVK</sequence>
<keyword evidence="10" id="KW-1185">Reference proteome</keyword>
<keyword evidence="4 7" id="KW-0255">Endonuclease</keyword>
<dbReference type="InterPro" id="IPR014721">
    <property type="entry name" value="Ribsml_uS5_D2-typ_fold_subgr"/>
</dbReference>
<dbReference type="Proteomes" id="UP000242999">
    <property type="component" value="Unassembled WGS sequence"/>
</dbReference>
<dbReference type="STRING" id="64971.SAMN05421831_11145"/>
<evidence type="ECO:0000256" key="2">
    <source>
        <dbReference type="ARBA" id="ARBA00022694"/>
    </source>
</evidence>
<protein>
    <recommendedName>
        <fullName evidence="7 8">Ribonuclease P protein component</fullName>
        <shortName evidence="7">RNase P protein</shortName>
        <shortName evidence="7">RNaseP protein</shortName>
        <ecNumber evidence="7 8">3.1.26.5</ecNumber>
    </recommendedName>
    <alternativeName>
        <fullName evidence="7">Protein C5</fullName>
    </alternativeName>
</protein>
<evidence type="ECO:0000256" key="1">
    <source>
        <dbReference type="ARBA" id="ARBA00002663"/>
    </source>
</evidence>
<evidence type="ECO:0000256" key="4">
    <source>
        <dbReference type="ARBA" id="ARBA00022759"/>
    </source>
</evidence>
<reference evidence="10" key="1">
    <citation type="submission" date="2016-10" db="EMBL/GenBank/DDBJ databases">
        <authorList>
            <person name="Varghese N."/>
            <person name="Submissions S."/>
        </authorList>
    </citation>
    <scope>NUCLEOTIDE SEQUENCE [LARGE SCALE GENOMIC DNA]</scope>
    <source>
        <strain evidence="10">DSM 7165</strain>
    </source>
</reference>
<dbReference type="InterPro" id="IPR020539">
    <property type="entry name" value="RNase_P_CS"/>
</dbReference>
<dbReference type="EMBL" id="FNYH01000011">
    <property type="protein sequence ID" value="SEI82099.1"/>
    <property type="molecule type" value="Genomic_DNA"/>
</dbReference>
<dbReference type="HAMAP" id="MF_00227">
    <property type="entry name" value="RNase_P"/>
    <property type="match status" value="1"/>
</dbReference>
<evidence type="ECO:0000256" key="5">
    <source>
        <dbReference type="ARBA" id="ARBA00022801"/>
    </source>
</evidence>
<keyword evidence="3 7" id="KW-0540">Nuclease</keyword>
<gene>
    <name evidence="7" type="primary">rnpA</name>
    <name evidence="9" type="ORF">SAMN05421831_11145</name>
</gene>
<dbReference type="PANTHER" id="PTHR33992">
    <property type="entry name" value="RIBONUCLEASE P PROTEIN COMPONENT"/>
    <property type="match status" value="1"/>
</dbReference>
<dbReference type="AlphaFoldDB" id="A0A1H6TPT8"/>
<dbReference type="PANTHER" id="PTHR33992:SF1">
    <property type="entry name" value="RIBONUCLEASE P PROTEIN COMPONENT"/>
    <property type="match status" value="1"/>
</dbReference>
<evidence type="ECO:0000313" key="10">
    <source>
        <dbReference type="Proteomes" id="UP000242999"/>
    </source>
</evidence>
<dbReference type="GO" id="GO:0001682">
    <property type="term" value="P:tRNA 5'-leader removal"/>
    <property type="evidence" value="ECO:0007669"/>
    <property type="project" value="UniProtKB-UniRule"/>
</dbReference>
<dbReference type="NCBIfam" id="TIGR00188">
    <property type="entry name" value="rnpA"/>
    <property type="match status" value="1"/>
</dbReference>
<dbReference type="EC" id="3.1.26.5" evidence="7 8"/>
<dbReference type="SUPFAM" id="SSF54211">
    <property type="entry name" value="Ribosomal protein S5 domain 2-like"/>
    <property type="match status" value="1"/>
</dbReference>
<evidence type="ECO:0000256" key="3">
    <source>
        <dbReference type="ARBA" id="ARBA00022722"/>
    </source>
</evidence>
<dbReference type="Gene3D" id="3.30.230.10">
    <property type="match status" value="1"/>
</dbReference>
<comment type="subunit">
    <text evidence="7">Consists of a catalytic RNA component (M1 or rnpB) and a protein subunit.</text>
</comment>
<keyword evidence="5 7" id="KW-0378">Hydrolase</keyword>
<dbReference type="GO" id="GO:0042781">
    <property type="term" value="F:3'-tRNA processing endoribonuclease activity"/>
    <property type="evidence" value="ECO:0007669"/>
    <property type="project" value="TreeGrafter"/>
</dbReference>
<keyword evidence="6 7" id="KW-0694">RNA-binding</keyword>
<dbReference type="InterPro" id="IPR000100">
    <property type="entry name" value="RNase_P"/>
</dbReference>
<dbReference type="InterPro" id="IPR020568">
    <property type="entry name" value="Ribosomal_Su5_D2-typ_SF"/>
</dbReference>
<comment type="catalytic activity">
    <reaction evidence="7">
        <text>Endonucleolytic cleavage of RNA, removing 5'-extranucleotides from tRNA precursor.</text>
        <dbReference type="EC" id="3.1.26.5"/>
    </reaction>
</comment>
<proteinExistence type="inferred from homology"/>
<dbReference type="PROSITE" id="PS00648">
    <property type="entry name" value="RIBONUCLEASE_P"/>
    <property type="match status" value="1"/>
</dbReference>
<evidence type="ECO:0000256" key="7">
    <source>
        <dbReference type="HAMAP-Rule" id="MF_00227"/>
    </source>
</evidence>
<dbReference type="GO" id="GO:0000049">
    <property type="term" value="F:tRNA binding"/>
    <property type="evidence" value="ECO:0007669"/>
    <property type="project" value="UniProtKB-UniRule"/>
</dbReference>
<dbReference type="Pfam" id="PF00825">
    <property type="entry name" value="Ribonuclease_P"/>
    <property type="match status" value="1"/>
</dbReference>
<organism evidence="9 10">
    <name type="scientific">Allopseudospirillum japonicum</name>
    <dbReference type="NCBI Taxonomy" id="64971"/>
    <lineage>
        <taxon>Bacteria</taxon>
        <taxon>Pseudomonadati</taxon>
        <taxon>Pseudomonadota</taxon>
        <taxon>Gammaproteobacteria</taxon>
        <taxon>Oceanospirillales</taxon>
        <taxon>Oceanospirillaceae</taxon>
        <taxon>Allopseudospirillum</taxon>
    </lineage>
</organism>
<comment type="function">
    <text evidence="1 7">RNaseP catalyzes the removal of the 5'-leader sequence from pre-tRNA to produce the mature 5'-terminus. It can also cleave other RNA substrates such as 4.5S RNA. The protein component plays an auxiliary but essential role in vivo by binding to the 5'-leader sequence and broadening the substrate specificity of the ribozyme.</text>
</comment>
<dbReference type="GO" id="GO:0030677">
    <property type="term" value="C:ribonuclease P complex"/>
    <property type="evidence" value="ECO:0007669"/>
    <property type="project" value="TreeGrafter"/>
</dbReference>